<dbReference type="PANTHER" id="PTHR38768:SF1">
    <property type="entry name" value="UPF0502 PROTEIN YCEH"/>
    <property type="match status" value="1"/>
</dbReference>
<organism evidence="3 4">
    <name type="scientific">Zeimonas arvi</name>
    <dbReference type="NCBI Taxonomy" id="2498847"/>
    <lineage>
        <taxon>Bacteria</taxon>
        <taxon>Pseudomonadati</taxon>
        <taxon>Pseudomonadota</taxon>
        <taxon>Betaproteobacteria</taxon>
        <taxon>Burkholderiales</taxon>
        <taxon>Burkholderiaceae</taxon>
        <taxon>Zeimonas</taxon>
    </lineage>
</organism>
<accession>A0A5C8NUU4</accession>
<dbReference type="InterPro" id="IPR007432">
    <property type="entry name" value="DUF480"/>
</dbReference>
<dbReference type="RefSeq" id="WP_147705110.1">
    <property type="nucleotide sequence ID" value="NZ_VDUY01000005.1"/>
</dbReference>
<dbReference type="HAMAP" id="MF_01584">
    <property type="entry name" value="UPF0502"/>
    <property type="match status" value="1"/>
</dbReference>
<dbReference type="SUPFAM" id="SSF46785">
    <property type="entry name" value="Winged helix' DNA-binding domain"/>
    <property type="match status" value="2"/>
</dbReference>
<dbReference type="AlphaFoldDB" id="A0A5C8NUU4"/>
<sequence length="219" mass="23538">MPEAPLPPLSLLEARVLGVLVEKERTVPDTYPLSLNALTAGCNQKTSRNPVIDAAESEVQAALDTLRRHSLVIESSGSRTMRYSHNVKRVFGLPSQSVALLAMLALRGPQTAAELRGNCERLERFADISSVEGFLDEMAARPHGALVMLLPRQPGAREARWMHLLGGAPAPEMLAAGSPVAEPGRIAIADGQSLEARLSQLEREVAELREALAALANAR</sequence>
<keyword evidence="2" id="KW-0175">Coiled coil</keyword>
<dbReference type="OrthoDB" id="9784785at2"/>
<comment type="similarity">
    <text evidence="1">Belongs to the UPF0502 family.</text>
</comment>
<dbReference type="Pfam" id="PF04337">
    <property type="entry name" value="DUF480"/>
    <property type="match status" value="1"/>
</dbReference>
<comment type="caution">
    <text evidence="3">The sequence shown here is derived from an EMBL/GenBank/DDBJ whole genome shotgun (WGS) entry which is preliminary data.</text>
</comment>
<dbReference type="Proteomes" id="UP000321548">
    <property type="component" value="Unassembled WGS sequence"/>
</dbReference>
<feature type="coiled-coil region" evidence="2">
    <location>
        <begin position="191"/>
        <end position="218"/>
    </location>
</feature>
<dbReference type="PANTHER" id="PTHR38768">
    <property type="entry name" value="UPF0502 PROTEIN YCEH"/>
    <property type="match status" value="1"/>
</dbReference>
<evidence type="ECO:0000313" key="4">
    <source>
        <dbReference type="Proteomes" id="UP000321548"/>
    </source>
</evidence>
<evidence type="ECO:0000313" key="3">
    <source>
        <dbReference type="EMBL" id="TXL64860.1"/>
    </source>
</evidence>
<gene>
    <name evidence="3" type="ORF">FHP08_14120</name>
</gene>
<reference evidence="3 4" key="1">
    <citation type="submission" date="2019-06" db="EMBL/GenBank/DDBJ databases">
        <title>Quisquiliibacterium sp. nov., isolated from a maize field.</title>
        <authorList>
            <person name="Lin S.-Y."/>
            <person name="Tsai C.-F."/>
            <person name="Young C.-C."/>
        </authorList>
    </citation>
    <scope>NUCLEOTIDE SEQUENCE [LARGE SCALE GENOMIC DNA]</scope>
    <source>
        <strain evidence="3 4">CC-CFT501</strain>
    </source>
</reference>
<keyword evidence="4" id="KW-1185">Reference proteome</keyword>
<dbReference type="EMBL" id="VDUY01000005">
    <property type="protein sequence ID" value="TXL64860.1"/>
    <property type="molecule type" value="Genomic_DNA"/>
</dbReference>
<dbReference type="Gene3D" id="1.10.10.10">
    <property type="entry name" value="Winged helix-like DNA-binding domain superfamily/Winged helix DNA-binding domain"/>
    <property type="match status" value="2"/>
</dbReference>
<protein>
    <submittedName>
        <fullName evidence="3">DUF480 domain-containing protein</fullName>
    </submittedName>
</protein>
<evidence type="ECO:0000256" key="1">
    <source>
        <dbReference type="HAMAP-Rule" id="MF_01584"/>
    </source>
</evidence>
<dbReference type="InterPro" id="IPR036388">
    <property type="entry name" value="WH-like_DNA-bd_sf"/>
</dbReference>
<dbReference type="InterPro" id="IPR036390">
    <property type="entry name" value="WH_DNA-bd_sf"/>
</dbReference>
<evidence type="ECO:0000256" key="2">
    <source>
        <dbReference type="SAM" id="Coils"/>
    </source>
</evidence>
<proteinExistence type="inferred from homology"/>
<name>A0A5C8NUU4_9BURK</name>